<evidence type="ECO:0000313" key="2">
    <source>
        <dbReference type="EMBL" id="RDL40656.1"/>
    </source>
</evidence>
<evidence type="ECO:0008006" key="4">
    <source>
        <dbReference type="Google" id="ProtNLM"/>
    </source>
</evidence>
<dbReference type="RefSeq" id="XP_031873312.1">
    <property type="nucleotide sequence ID" value="XM_032009258.1"/>
</dbReference>
<dbReference type="AlphaFoldDB" id="A0A370TYP8"/>
<keyword evidence="3" id="KW-1185">Reference proteome</keyword>
<evidence type="ECO:0000256" key="1">
    <source>
        <dbReference type="SAM" id="MobiDB-lite"/>
    </source>
</evidence>
<reference evidence="2 3" key="1">
    <citation type="journal article" date="2018" name="IMA Fungus">
        <title>IMA Genome-F 9: Draft genome sequence of Annulohypoxylon stygium, Aspergillus mulundensis, Berkeleyomyces basicola (syn. Thielaviopsis basicola), Ceratocystis smalleyi, two Cercospora beticola strains, Coleophoma cylindrospora, Fusarium fracticaudum, Phialophora cf. hyalina, and Morchella septimelata.</title>
        <authorList>
            <person name="Wingfield B.D."/>
            <person name="Bills G.F."/>
            <person name="Dong Y."/>
            <person name="Huang W."/>
            <person name="Nel W.J."/>
            <person name="Swalarsk-Parry B.S."/>
            <person name="Vaghefi N."/>
            <person name="Wilken P.M."/>
            <person name="An Z."/>
            <person name="de Beer Z.W."/>
            <person name="De Vos L."/>
            <person name="Chen L."/>
            <person name="Duong T.A."/>
            <person name="Gao Y."/>
            <person name="Hammerbacher A."/>
            <person name="Kikkert J.R."/>
            <person name="Li Y."/>
            <person name="Li H."/>
            <person name="Li K."/>
            <person name="Li Q."/>
            <person name="Liu X."/>
            <person name="Ma X."/>
            <person name="Naidoo K."/>
            <person name="Pethybridge S.J."/>
            <person name="Sun J."/>
            <person name="Steenkamp E.T."/>
            <person name="van der Nest M.A."/>
            <person name="van Wyk S."/>
            <person name="Wingfield M.J."/>
            <person name="Xiong C."/>
            <person name="Yue Q."/>
            <person name="Zhang X."/>
        </authorList>
    </citation>
    <scope>NUCLEOTIDE SEQUENCE [LARGE SCALE GENOMIC DNA]</scope>
    <source>
        <strain evidence="2 3">BP 5553</strain>
    </source>
</reference>
<accession>A0A370TYP8</accession>
<feature type="compositionally biased region" description="Acidic residues" evidence="1">
    <location>
        <begin position="315"/>
        <end position="324"/>
    </location>
</feature>
<protein>
    <recommendedName>
        <fullName evidence="4">Stc1 domain-containing protein</fullName>
    </recommendedName>
</protein>
<dbReference type="EMBL" id="NPIC01000001">
    <property type="protein sequence ID" value="RDL40656.1"/>
    <property type="molecule type" value="Genomic_DNA"/>
</dbReference>
<comment type="caution">
    <text evidence="2">The sequence shown here is derived from an EMBL/GenBank/DDBJ whole genome shotgun (WGS) entry which is preliminary data.</text>
</comment>
<feature type="region of interest" description="Disordered" evidence="1">
    <location>
        <begin position="1"/>
        <end position="21"/>
    </location>
</feature>
<feature type="region of interest" description="Disordered" evidence="1">
    <location>
        <begin position="295"/>
        <end position="339"/>
    </location>
</feature>
<name>A0A370TYP8_9HELO</name>
<sequence>MPFQARDRAVPPHPPLKRSERMIERMAERPETSFNPKGGDNRSPSVHFNGYATQCYLTTGVFSCKHKVPLKDGKITHAGKCRSTNHETPCGNMAMRNKEWYFSRLCALCAVDAKARYAGSFEEFMRDVKGGKMMITKDTQSTTANMAEEESNELAWEKAAASLMEPKVKSPVQEKLPPPSSAIRAQAQEKTENLDVASSTALNTKIYNDYPQKTVQESFHRNITKKDNDSFGTAGEQTYKYSKDAMDTVLWESYRKIWMSMPSADNGAADPEPASSHTSSVLGGVCKALTPKYVPDSQLPLEGEEGELVEKPDRDCDDGGEDGEGWVNIAGGAEAAEWV</sequence>
<dbReference type="Proteomes" id="UP000254866">
    <property type="component" value="Unassembled WGS sequence"/>
</dbReference>
<gene>
    <name evidence="2" type="ORF">BP5553_00635</name>
</gene>
<feature type="compositionally biased region" description="Basic and acidic residues" evidence="1">
    <location>
        <begin position="1"/>
        <end position="10"/>
    </location>
</feature>
<evidence type="ECO:0000313" key="3">
    <source>
        <dbReference type="Proteomes" id="UP000254866"/>
    </source>
</evidence>
<organism evidence="2 3">
    <name type="scientific">Venustampulla echinocandica</name>
    <dbReference type="NCBI Taxonomy" id="2656787"/>
    <lineage>
        <taxon>Eukaryota</taxon>
        <taxon>Fungi</taxon>
        <taxon>Dikarya</taxon>
        <taxon>Ascomycota</taxon>
        <taxon>Pezizomycotina</taxon>
        <taxon>Leotiomycetes</taxon>
        <taxon>Helotiales</taxon>
        <taxon>Pleuroascaceae</taxon>
        <taxon>Venustampulla</taxon>
    </lineage>
</organism>
<proteinExistence type="predicted"/>
<dbReference type="GeneID" id="43593484"/>